<proteinExistence type="predicted"/>
<sequence>MGTISVPPAPRAAGPLVVAGELDAGEIAGITAQLRGVLALTQRAGLGPAGSGGLAAPDGSGAAARALAARLASMSLGVSAAATGPAAAEAAAAARPAPAPAPGPAAALAPAPGPAPAAAAPPTAAPAAAAALFLPAPVPAAPPAPLPPAPVPPPTAQPTAAPRRELQPPAAAPAWRQCFASDSADHGGNAIAALAYAPVLDGLPGGDGHMGWLLSSSSGLINLFECNAGGGAKGEPSLMLMHAQEVDATCSRLSVEADLRLMYAASVSTDAAAREAISVHSLDVERLLAPAYRFAPPTPAGRSQPGGARLINHVVSLHPVGGALARTCAASYGSRILLFAVPSQPPPPGTMLHQTRSSWDAHPNALVTSLHLAPSMLKLFSGANSGAIHAWDLRSKPSAPTAVYAAHTRNVTGLHAVHEALLVSCGIDGKVLLWDPRRADSPFSAIVPDGAPALRLAPSPFGDCLAVSTNRGLHALDLLDSAHGVAPIAPFPLQRPFSDIVWNAGTGELYASSHNGSIGVFTRA</sequence>
<evidence type="ECO:0000313" key="2">
    <source>
        <dbReference type="EMBL" id="GBF99908.1"/>
    </source>
</evidence>
<evidence type="ECO:0000313" key="3">
    <source>
        <dbReference type="Proteomes" id="UP000247498"/>
    </source>
</evidence>
<protein>
    <submittedName>
        <fullName evidence="2">Uncharacterized protein</fullName>
    </submittedName>
</protein>
<dbReference type="InParanoid" id="A0A2V0PJD3"/>
<evidence type="ECO:0000256" key="1">
    <source>
        <dbReference type="SAM" id="MobiDB-lite"/>
    </source>
</evidence>
<dbReference type="EMBL" id="BDRX01000180">
    <property type="protein sequence ID" value="GBF99908.1"/>
    <property type="molecule type" value="Genomic_DNA"/>
</dbReference>
<name>A0A2V0PJD3_9CHLO</name>
<organism evidence="2 3">
    <name type="scientific">Raphidocelis subcapitata</name>
    <dbReference type="NCBI Taxonomy" id="307507"/>
    <lineage>
        <taxon>Eukaryota</taxon>
        <taxon>Viridiplantae</taxon>
        <taxon>Chlorophyta</taxon>
        <taxon>core chlorophytes</taxon>
        <taxon>Chlorophyceae</taxon>
        <taxon>CS clade</taxon>
        <taxon>Sphaeropleales</taxon>
        <taxon>Selenastraceae</taxon>
        <taxon>Raphidocelis</taxon>
    </lineage>
</organism>
<dbReference type="AlphaFoldDB" id="A0A2V0PJD3"/>
<dbReference type="OrthoDB" id="2096344at2759"/>
<dbReference type="Proteomes" id="UP000247498">
    <property type="component" value="Unassembled WGS sequence"/>
</dbReference>
<dbReference type="InterPro" id="IPR001680">
    <property type="entry name" value="WD40_rpt"/>
</dbReference>
<accession>A0A2V0PJD3</accession>
<dbReference type="Gene3D" id="2.130.10.10">
    <property type="entry name" value="YVTN repeat-like/Quinoprotein amine dehydrogenase"/>
    <property type="match status" value="1"/>
</dbReference>
<feature type="region of interest" description="Disordered" evidence="1">
    <location>
        <begin position="144"/>
        <end position="165"/>
    </location>
</feature>
<comment type="caution">
    <text evidence="2">The sequence shown here is derived from an EMBL/GenBank/DDBJ whole genome shotgun (WGS) entry which is preliminary data.</text>
</comment>
<dbReference type="STRING" id="307507.A0A2V0PJD3"/>
<dbReference type="SMART" id="SM00320">
    <property type="entry name" value="WD40"/>
    <property type="match status" value="3"/>
</dbReference>
<keyword evidence="3" id="KW-1185">Reference proteome</keyword>
<feature type="compositionally biased region" description="Low complexity" evidence="1">
    <location>
        <begin position="104"/>
        <end position="121"/>
    </location>
</feature>
<dbReference type="InterPro" id="IPR036322">
    <property type="entry name" value="WD40_repeat_dom_sf"/>
</dbReference>
<dbReference type="SUPFAM" id="SSF50978">
    <property type="entry name" value="WD40 repeat-like"/>
    <property type="match status" value="1"/>
</dbReference>
<gene>
    <name evidence="2" type="ORF">Rsub_12816</name>
</gene>
<feature type="region of interest" description="Disordered" evidence="1">
    <location>
        <begin position="96"/>
        <end position="121"/>
    </location>
</feature>
<reference evidence="2 3" key="1">
    <citation type="journal article" date="2018" name="Sci. Rep.">
        <title>Raphidocelis subcapitata (=Pseudokirchneriella subcapitata) provides an insight into genome evolution and environmental adaptations in the Sphaeropleales.</title>
        <authorList>
            <person name="Suzuki S."/>
            <person name="Yamaguchi H."/>
            <person name="Nakajima N."/>
            <person name="Kawachi M."/>
        </authorList>
    </citation>
    <scope>NUCLEOTIDE SEQUENCE [LARGE SCALE GENOMIC DNA]</scope>
    <source>
        <strain evidence="2 3">NIES-35</strain>
    </source>
</reference>
<feature type="compositionally biased region" description="Pro residues" evidence="1">
    <location>
        <begin position="144"/>
        <end position="156"/>
    </location>
</feature>
<dbReference type="InterPro" id="IPR015943">
    <property type="entry name" value="WD40/YVTN_repeat-like_dom_sf"/>
</dbReference>